<keyword evidence="5" id="KW-0282">Flagellum</keyword>
<keyword evidence="5" id="KW-0969">Cilium</keyword>
<accession>A0A6F8ZDR4</accession>
<reference evidence="5 6" key="1">
    <citation type="submission" date="2020-02" db="EMBL/GenBank/DDBJ databases">
        <authorList>
            <person name="Hogendoorn C."/>
        </authorList>
    </citation>
    <scope>NUCLEOTIDE SEQUENCE [LARGE SCALE GENOMIC DNA]</scope>
    <source>
        <strain evidence="5">R501</strain>
    </source>
</reference>
<keyword evidence="5" id="KW-0966">Cell projection</keyword>
<dbReference type="GO" id="GO:0009425">
    <property type="term" value="C:bacterial-type flagellum basal body"/>
    <property type="evidence" value="ECO:0007669"/>
    <property type="project" value="UniProtKB-SubCell"/>
</dbReference>
<dbReference type="GO" id="GO:0071973">
    <property type="term" value="P:bacterial-type flagellum-dependent cell motility"/>
    <property type="evidence" value="ECO:0007669"/>
    <property type="project" value="InterPro"/>
</dbReference>
<evidence type="ECO:0000256" key="4">
    <source>
        <dbReference type="SAM" id="MobiDB-lite"/>
    </source>
</evidence>
<dbReference type="PANTHER" id="PTHR34653">
    <property type="match status" value="1"/>
</dbReference>
<dbReference type="EMBL" id="LR778114">
    <property type="protein sequence ID" value="CAB1128008.1"/>
    <property type="molecule type" value="Genomic_DNA"/>
</dbReference>
<dbReference type="GO" id="GO:0005198">
    <property type="term" value="F:structural molecule activity"/>
    <property type="evidence" value="ECO:0007669"/>
    <property type="project" value="InterPro"/>
</dbReference>
<name>A0A6F8ZDR4_9FIRM</name>
<protein>
    <submittedName>
        <fullName evidence="5">Flagellar hook-basal body complex protein FliE</fullName>
    </submittedName>
</protein>
<evidence type="ECO:0000256" key="3">
    <source>
        <dbReference type="ARBA" id="ARBA00023143"/>
    </source>
</evidence>
<dbReference type="KEGG" id="hfv:R50_0502"/>
<dbReference type="Pfam" id="PF02049">
    <property type="entry name" value="FliE"/>
    <property type="match status" value="1"/>
</dbReference>
<feature type="region of interest" description="Disordered" evidence="4">
    <location>
        <begin position="1"/>
        <end position="21"/>
    </location>
</feature>
<evidence type="ECO:0000256" key="2">
    <source>
        <dbReference type="ARBA" id="ARBA00009272"/>
    </source>
</evidence>
<gene>
    <name evidence="5" type="ORF">R50_0502</name>
</gene>
<evidence type="ECO:0000313" key="5">
    <source>
        <dbReference type="EMBL" id="CAB1128008.1"/>
    </source>
</evidence>
<evidence type="ECO:0000313" key="6">
    <source>
        <dbReference type="Proteomes" id="UP000503399"/>
    </source>
</evidence>
<comment type="subcellular location">
    <subcellularLocation>
        <location evidence="1">Bacterial flagellum basal body</location>
    </subcellularLocation>
</comment>
<keyword evidence="6" id="KW-1185">Reference proteome</keyword>
<organism evidence="5 6">
    <name type="scientific">Candidatus Hydrogenisulfobacillus filiaventi</name>
    <dbReference type="NCBI Taxonomy" id="2707344"/>
    <lineage>
        <taxon>Bacteria</taxon>
        <taxon>Bacillati</taxon>
        <taxon>Bacillota</taxon>
        <taxon>Clostridia</taxon>
        <taxon>Eubacteriales</taxon>
        <taxon>Clostridiales Family XVII. Incertae Sedis</taxon>
        <taxon>Candidatus Hydrogenisulfobacillus</taxon>
    </lineage>
</organism>
<dbReference type="GO" id="GO:0003774">
    <property type="term" value="F:cytoskeletal motor activity"/>
    <property type="evidence" value="ECO:0007669"/>
    <property type="project" value="InterPro"/>
</dbReference>
<proteinExistence type="inferred from homology"/>
<evidence type="ECO:0000256" key="1">
    <source>
        <dbReference type="ARBA" id="ARBA00004117"/>
    </source>
</evidence>
<dbReference type="InterPro" id="IPR001624">
    <property type="entry name" value="FliE"/>
</dbReference>
<sequence>MSVLPVGTGGIAVSPAAGGGGAGSGFARLLERALAGLESSQTQANQALAAALSGQGSVTGAMVALVMAQSTLDVGVAVRNGVVQAYQEIMNMPLD</sequence>
<dbReference type="PRINTS" id="PR01006">
    <property type="entry name" value="FLGHOOKFLIE"/>
</dbReference>
<dbReference type="AlphaFoldDB" id="A0A6F8ZDR4"/>
<dbReference type="PANTHER" id="PTHR34653:SF1">
    <property type="entry name" value="FLAGELLAR HOOK-BASAL BODY COMPLEX PROTEIN FLIE"/>
    <property type="match status" value="1"/>
</dbReference>
<keyword evidence="3" id="KW-0975">Bacterial flagellum</keyword>
<dbReference type="Proteomes" id="UP000503399">
    <property type="component" value="Chromosome"/>
</dbReference>
<comment type="similarity">
    <text evidence="2">Belongs to the FliE family.</text>
</comment>